<feature type="domain" description="F5/8 type C" evidence="3">
    <location>
        <begin position="1341"/>
        <end position="1484"/>
    </location>
</feature>
<dbReference type="InterPro" id="IPR003305">
    <property type="entry name" value="CenC_carb-bd"/>
</dbReference>
<feature type="signal peptide" evidence="2">
    <location>
        <begin position="1"/>
        <end position="26"/>
    </location>
</feature>
<reference evidence="4 5" key="1">
    <citation type="submission" date="2019-08" db="EMBL/GenBank/DDBJ databases">
        <title>Genome sequencing of Paenibacillus faecis DSM 23593(T).</title>
        <authorList>
            <person name="Kook J.-K."/>
            <person name="Park S.-N."/>
            <person name="Lim Y.K."/>
        </authorList>
    </citation>
    <scope>NUCLEOTIDE SEQUENCE [LARGE SCALE GENOMIC DNA]</scope>
    <source>
        <strain evidence="4 5">DSM 23593</strain>
    </source>
</reference>
<dbReference type="OrthoDB" id="175534at2"/>
<dbReference type="SMART" id="SM00635">
    <property type="entry name" value="BID_2"/>
    <property type="match status" value="2"/>
</dbReference>
<dbReference type="Pfam" id="PF16332">
    <property type="entry name" value="DUF4962"/>
    <property type="match status" value="1"/>
</dbReference>
<dbReference type="Pfam" id="PF02368">
    <property type="entry name" value="Big_2"/>
    <property type="match status" value="1"/>
</dbReference>
<gene>
    <name evidence="4" type="ORF">FRY98_03310</name>
</gene>
<dbReference type="SUPFAM" id="SSF49373">
    <property type="entry name" value="Invasin/intimin cell-adhesion fragments"/>
    <property type="match status" value="1"/>
</dbReference>
<evidence type="ECO:0000256" key="1">
    <source>
        <dbReference type="ARBA" id="ARBA00022801"/>
    </source>
</evidence>
<dbReference type="SUPFAM" id="SSF49785">
    <property type="entry name" value="Galactose-binding domain-like"/>
    <property type="match status" value="3"/>
</dbReference>
<comment type="caution">
    <text evidence="4">The sequence shown here is derived from an EMBL/GenBank/DDBJ whole genome shotgun (WGS) entry which is preliminary data.</text>
</comment>
<protein>
    <submittedName>
        <fullName evidence="4">DUF4962 domain-containing protein</fullName>
    </submittedName>
</protein>
<dbReference type="Pfam" id="PF00754">
    <property type="entry name" value="F5_F8_type_C"/>
    <property type="match status" value="1"/>
</dbReference>
<keyword evidence="5" id="KW-1185">Reference proteome</keyword>
<dbReference type="InterPro" id="IPR000421">
    <property type="entry name" value="FA58C"/>
</dbReference>
<keyword evidence="1" id="KW-0378">Hydrolase</keyword>
<feature type="chain" id="PRO_5038721370" evidence="2">
    <location>
        <begin position="27"/>
        <end position="1580"/>
    </location>
</feature>
<dbReference type="Proteomes" id="UP000325218">
    <property type="component" value="Unassembled WGS sequence"/>
</dbReference>
<dbReference type="PANTHER" id="PTHR38045:SF1">
    <property type="entry name" value="HEPARINASE II_III-LIKE PROTEIN"/>
    <property type="match status" value="1"/>
</dbReference>
<keyword evidence="2" id="KW-0732">Signal</keyword>
<dbReference type="Gene3D" id="2.60.120.260">
    <property type="entry name" value="Galactose-binding domain-like"/>
    <property type="match status" value="3"/>
</dbReference>
<evidence type="ECO:0000313" key="5">
    <source>
        <dbReference type="Proteomes" id="UP000325218"/>
    </source>
</evidence>
<dbReference type="EMBL" id="VSDO01000001">
    <property type="protein sequence ID" value="TYA14720.1"/>
    <property type="molecule type" value="Genomic_DNA"/>
</dbReference>
<proteinExistence type="predicted"/>
<name>A0A5D0CYE3_9BACL</name>
<evidence type="ECO:0000313" key="4">
    <source>
        <dbReference type="EMBL" id="TYA14720.1"/>
    </source>
</evidence>
<evidence type="ECO:0000256" key="2">
    <source>
        <dbReference type="SAM" id="SignalP"/>
    </source>
</evidence>
<evidence type="ECO:0000259" key="3">
    <source>
        <dbReference type="PROSITE" id="PS50022"/>
    </source>
</evidence>
<dbReference type="InterPro" id="IPR008979">
    <property type="entry name" value="Galactose-bd-like_sf"/>
</dbReference>
<dbReference type="RefSeq" id="WP_148450314.1">
    <property type="nucleotide sequence ID" value="NZ_VSDO01000001.1"/>
</dbReference>
<organism evidence="4 5">
    <name type="scientific">Paenibacillus faecis</name>
    <dbReference type="NCBI Taxonomy" id="862114"/>
    <lineage>
        <taxon>Bacteria</taxon>
        <taxon>Bacillati</taxon>
        <taxon>Bacillota</taxon>
        <taxon>Bacilli</taxon>
        <taxon>Bacillales</taxon>
        <taxon>Paenibacillaceae</taxon>
        <taxon>Paenibacillus</taxon>
    </lineage>
</organism>
<dbReference type="InterPro" id="IPR008929">
    <property type="entry name" value="Chondroitin_lyas"/>
</dbReference>
<dbReference type="Gene3D" id="1.50.10.100">
    <property type="entry name" value="Chondroitin AC/alginate lyase"/>
    <property type="match status" value="1"/>
</dbReference>
<dbReference type="PANTHER" id="PTHR38045">
    <property type="entry name" value="CHROMOSOME 1, WHOLE GENOME SHOTGUN SEQUENCE"/>
    <property type="match status" value="1"/>
</dbReference>
<dbReference type="PROSITE" id="PS50022">
    <property type="entry name" value="FA58C_3"/>
    <property type="match status" value="1"/>
</dbReference>
<dbReference type="InterPro" id="IPR008964">
    <property type="entry name" value="Invasin/intimin_cell_adhesion"/>
</dbReference>
<sequence length="1580" mass="174495">MSYRKLRRKTALLLAISMFFSIIVFPGDRSEAARTVEKKGGNLFANGSFEDKDESGNAENWTTIRYSGSVRVSVSDSVYKDGSHAYQLTGMNVTDRASIRQIVQMENETAGKTFKLQFWVKSDNLLDNGKAYVRYQFLNSEGQKIGAVNYSDMTYGATDWTFMEKAFNIPDGTAAINFEAFLDTTTGTVWFDDLQLYEAFPGTAPSGNLLKNGGFEKHTVSNDWVNGVGPADTTIWKANGTPVFAIDREVVHNGSAAVRIEGTPPNVSRGAVVQQIDTMKIGTPYLISGWYKTKDVSNTFLIRLQYKRNAGNGSVSVNIPIVNGVSGTNEWTYFSKPVTLPANTDQPAAPVVKMEAFLENSTGTVWFDDFSIAEHVPLTDFSLNPSILEIGIGEETQAEAAFSPENATNRELVWSSSNTVVASVYRDGRVYGHAPGYSVISAMSPETKQIRSAVVSVGMDPPVSLSVQPYSGTVTENGVLTGTLPASDAANAPIAFAKATEPKYGKATVEPEGTFKYYPDRNFSGTDEFVFRARTAEEGPAFAVASIRVEPLKKPPLLDMLWYWTDKDEPLSGMLGNVAAPAGEAVTWSESGAETRGDLTVQPDGSFTYTPAPGFVGFDTLEVTATASGGLTSTGKAKVFVVPERADFIKQMADNGFSAQHPRLLATAEDFEYTRSLIGQDRYVSEWFDKLKRETDPLLEQEPYMYLENGGNNGNIRDLLLRASLMYRLTGEEKYAHRAIEELESAAQFPDWGGRHNNMLSLTYVTLASAIAYDWLYEAMTPEQRKTVEDAMTTHAFSHALAWYRGEFTHNGEYNNINLVDNGSFGTAALAFLNEGEEISAQATEVLQGAYRKLQQSLRFFTEDGSWPEGVPYWQFGTEPLFHMMAAMEKSLGTDYGLSELEGIAQTGNYPLYLYGPGGMFNFHDAGNPLAYPQSLWIAARYGNPGFAWFVGDMYRRYGAYSPYYLLYYRPGMLDTQPSELDRTFTQIEAITARSGWDDPNGAYAAMHGFNETLHSHIDLDSGTFVFDALGERWAIDLGLENYNLPGYWDYREGQRWTYYRKGAQGQNVMVINPSSNPVLMQDYDAPALLADSQSKPRGAYGILDLTERYPLDAVSYKRGMMLTGPQRDQLILQDELELKSPSELYWFMHTNASITIGDDGQSAILTQHDKKLYVKLLKAPAEAMFLAMNAEPLPGTPNPPGQTINHGIRKLAVHMKNAEQSHLSIWMVPLREEDPLPQSAPAFTPLSDWSIPDGELPDKPELPTLSSINVNGVSLPGFTPSKTYYEYVIPFNETAVPQVEATSEFEMTISDTPTLPGKKLIYVTDPANPKSKNRYTVSFVRGPIVGNPPEINRLAAASVTASASPQADMGYTPDKTLDGDPDTRWTSEGHQWIQYDLGEPREVGAVSIAFFSGDTRQAFFDIATSLDGENWKVVFPDGVSSGYTAEPEVFHFTGTPARYVRINGFGNSASRWNNYTEVGLFRPVPVSLSTDLPVVWKPGEQHPAKAWRNFADGRKVAAADVIFASSDSTVLEIKADGRIQGKKPGTVQLTVTDREYGFTRKYTLEVKTPNHISGAIPKK</sequence>
<dbReference type="InterPro" id="IPR032518">
    <property type="entry name" value="HepII_N"/>
</dbReference>
<dbReference type="InterPro" id="IPR003343">
    <property type="entry name" value="Big_2"/>
</dbReference>
<dbReference type="Gene3D" id="2.70.98.70">
    <property type="match status" value="1"/>
</dbReference>
<dbReference type="Gene3D" id="2.60.40.1080">
    <property type="match status" value="2"/>
</dbReference>
<dbReference type="Pfam" id="PF02018">
    <property type="entry name" value="CBM_4_9"/>
    <property type="match status" value="1"/>
</dbReference>
<dbReference type="GO" id="GO:0016798">
    <property type="term" value="F:hydrolase activity, acting on glycosyl bonds"/>
    <property type="evidence" value="ECO:0007669"/>
    <property type="project" value="InterPro"/>
</dbReference>
<accession>A0A5D0CYE3</accession>
<dbReference type="SUPFAM" id="SSF48230">
    <property type="entry name" value="Chondroitin AC/alginate lyase"/>
    <property type="match status" value="1"/>
</dbReference>
<dbReference type="Pfam" id="PF17963">
    <property type="entry name" value="Big_9"/>
    <property type="match status" value="2"/>
</dbReference>